<sequence>MLKEELLYKRNDYRKMRTKLKSERCADPRTSVSDLMDAVIVVDVESELEAAVDVVGDVFDSVDESETEVETGVTSERELEDAVAVDATELVIAVEVAAAEVLADGFASTGEAVLEV</sequence>
<dbReference type="InParanoid" id="H0EJE3"/>
<dbReference type="EMBL" id="AGUE01000055">
    <property type="protein sequence ID" value="EHL01336.1"/>
    <property type="molecule type" value="Genomic_DNA"/>
</dbReference>
<proteinExistence type="predicted"/>
<evidence type="ECO:0000313" key="1">
    <source>
        <dbReference type="EMBL" id="EHL01336.1"/>
    </source>
</evidence>
<keyword evidence="2" id="KW-1185">Reference proteome</keyword>
<name>H0EJE3_GLAL7</name>
<evidence type="ECO:0000313" key="2">
    <source>
        <dbReference type="Proteomes" id="UP000005446"/>
    </source>
</evidence>
<gene>
    <name evidence="1" type="ORF">M7I_2669</name>
</gene>
<protein>
    <submittedName>
        <fullName evidence="1">Uncharacterized protein</fullName>
    </submittedName>
</protein>
<dbReference type="Proteomes" id="UP000005446">
    <property type="component" value="Unassembled WGS sequence"/>
</dbReference>
<organism evidence="1 2">
    <name type="scientific">Glarea lozoyensis (strain ATCC 74030 / MF5533)</name>
    <dbReference type="NCBI Taxonomy" id="1104152"/>
    <lineage>
        <taxon>Eukaryota</taxon>
        <taxon>Fungi</taxon>
        <taxon>Dikarya</taxon>
        <taxon>Ascomycota</taxon>
        <taxon>Pezizomycotina</taxon>
        <taxon>Leotiomycetes</taxon>
        <taxon>Helotiales</taxon>
        <taxon>Helotiaceae</taxon>
        <taxon>Glarea</taxon>
    </lineage>
</organism>
<dbReference type="AlphaFoldDB" id="H0EJE3"/>
<dbReference type="HOGENOM" id="CLU_2097117_0_0_1"/>
<accession>H0EJE3</accession>
<comment type="caution">
    <text evidence="1">The sequence shown here is derived from an EMBL/GenBank/DDBJ whole genome shotgun (WGS) entry which is preliminary data.</text>
</comment>
<reference evidence="1 2" key="1">
    <citation type="journal article" date="2012" name="Eukaryot. Cell">
        <title>Genome sequence of the fungus Glarea lozoyensis: the first genome sequence of a species from the Helotiaceae family.</title>
        <authorList>
            <person name="Youssar L."/>
            <person name="Gruening B.A."/>
            <person name="Erxleben A."/>
            <person name="Guenther S."/>
            <person name="Huettel W."/>
        </authorList>
    </citation>
    <scope>NUCLEOTIDE SEQUENCE [LARGE SCALE GENOMIC DNA]</scope>
    <source>
        <strain evidence="2">ATCC 74030 / MF5533</strain>
    </source>
</reference>